<dbReference type="InterPro" id="IPR001764">
    <property type="entry name" value="Glyco_hydro_3_N"/>
</dbReference>
<comment type="caution">
    <text evidence="5">The sequence shown here is derived from an EMBL/GenBank/DDBJ whole genome shotgun (WGS) entry which is preliminary data.</text>
</comment>
<proteinExistence type="inferred from homology"/>
<sequence length="377" mass="38921">MDRPNGQVDPLVRRRTLIAGAGLAAASLAVGTPTRADDRSHPVLAPRQYAGQRVIYSYPGLTPPQSLLERISGGEVAGVIFFGENISSEAQIASVIDELNKANADSPVQAPLLLMTDQEGGLVRRLPGEPVLSEKQIGESSDPVAAASQAGTGAGENLAGVGMNVNLAPVLDVYQQPGNFIDQYQRSYGMDPDDVAALGRAFITAQQQTGVAATAKHFPGLGAATTDQNTDEGPVTLTQPLSELRGVDELPYKTAVPAGVQLVMVSWAVYPALDGERPAGLSPVVVQRELRGRLGFAGVTITDALEAGAIGSSYTTAQRAVLAAGAGMDLILCSARDVSQGEEAVSGLTSALEDGTLGPAAFGAAVQRVTALRAWVG</sequence>
<evidence type="ECO:0000256" key="3">
    <source>
        <dbReference type="ARBA" id="ARBA00023295"/>
    </source>
</evidence>
<dbReference type="RefSeq" id="WP_255918394.1">
    <property type="nucleotide sequence ID" value="NZ_JANFNG010000001.1"/>
</dbReference>
<evidence type="ECO:0000313" key="5">
    <source>
        <dbReference type="EMBL" id="MCQ4079550.1"/>
    </source>
</evidence>
<dbReference type="Gene3D" id="3.20.20.300">
    <property type="entry name" value="Glycoside hydrolase, family 3, N-terminal domain"/>
    <property type="match status" value="1"/>
</dbReference>
<dbReference type="InterPro" id="IPR050226">
    <property type="entry name" value="NagZ_Beta-hexosaminidase"/>
</dbReference>
<accession>A0ABT1PSK9</accession>
<comment type="similarity">
    <text evidence="1">Belongs to the glycosyl hydrolase 3 family.</text>
</comment>
<evidence type="ECO:0000256" key="1">
    <source>
        <dbReference type="ARBA" id="ARBA00005336"/>
    </source>
</evidence>
<evidence type="ECO:0000313" key="6">
    <source>
        <dbReference type="Proteomes" id="UP001057702"/>
    </source>
</evidence>
<organism evidence="5 6">
    <name type="scientific">Streptomyces humicola</name>
    <dbReference type="NCBI Taxonomy" id="2953240"/>
    <lineage>
        <taxon>Bacteria</taxon>
        <taxon>Bacillati</taxon>
        <taxon>Actinomycetota</taxon>
        <taxon>Actinomycetes</taxon>
        <taxon>Kitasatosporales</taxon>
        <taxon>Streptomycetaceae</taxon>
        <taxon>Streptomyces</taxon>
    </lineage>
</organism>
<dbReference type="PANTHER" id="PTHR30480">
    <property type="entry name" value="BETA-HEXOSAMINIDASE-RELATED"/>
    <property type="match status" value="1"/>
</dbReference>
<dbReference type="SUPFAM" id="SSF51445">
    <property type="entry name" value="(Trans)glycosidases"/>
    <property type="match status" value="1"/>
</dbReference>
<dbReference type="EMBL" id="JANFNG010000001">
    <property type="protein sequence ID" value="MCQ4079550.1"/>
    <property type="molecule type" value="Genomic_DNA"/>
</dbReference>
<protein>
    <submittedName>
        <fullName evidence="5">Beta-N-acetylhexosaminidase</fullName>
    </submittedName>
</protein>
<keyword evidence="2" id="KW-0378">Hydrolase</keyword>
<gene>
    <name evidence="5" type="ORF">NGB36_02770</name>
</gene>
<dbReference type="InterPro" id="IPR017853">
    <property type="entry name" value="GH"/>
</dbReference>
<feature type="domain" description="Glycoside hydrolase family 3 N-terminal" evidence="4">
    <location>
        <begin position="67"/>
        <end position="371"/>
    </location>
</feature>
<name>A0ABT1PSK9_9ACTN</name>
<evidence type="ECO:0000256" key="2">
    <source>
        <dbReference type="ARBA" id="ARBA00022801"/>
    </source>
</evidence>
<dbReference type="PROSITE" id="PS51318">
    <property type="entry name" value="TAT"/>
    <property type="match status" value="1"/>
</dbReference>
<keyword evidence="3" id="KW-0326">Glycosidase</keyword>
<dbReference type="Pfam" id="PF00933">
    <property type="entry name" value="Glyco_hydro_3"/>
    <property type="match status" value="1"/>
</dbReference>
<reference evidence="5" key="1">
    <citation type="submission" date="2022-06" db="EMBL/GenBank/DDBJ databases">
        <title>Draft genome sequence of Streptomyces sp. RB6PN25 isolated from peat swamp forest in Thailand.</title>
        <authorList>
            <person name="Duangmal K."/>
            <person name="Klaysubun C."/>
        </authorList>
    </citation>
    <scope>NUCLEOTIDE SEQUENCE</scope>
    <source>
        <strain evidence="5">RB6PN25</strain>
    </source>
</reference>
<dbReference type="Proteomes" id="UP001057702">
    <property type="component" value="Unassembled WGS sequence"/>
</dbReference>
<dbReference type="InterPro" id="IPR006311">
    <property type="entry name" value="TAT_signal"/>
</dbReference>
<dbReference type="PANTHER" id="PTHR30480:SF14">
    <property type="entry name" value="HYDROLASE, PUTATIVE (AFU_ORTHOLOGUE AFUA_4G13770)-RELATED"/>
    <property type="match status" value="1"/>
</dbReference>
<dbReference type="InterPro" id="IPR036962">
    <property type="entry name" value="Glyco_hydro_3_N_sf"/>
</dbReference>
<evidence type="ECO:0000259" key="4">
    <source>
        <dbReference type="Pfam" id="PF00933"/>
    </source>
</evidence>
<keyword evidence="6" id="KW-1185">Reference proteome</keyword>